<organism evidence="1 2">
    <name type="scientific">Modestobacter roseus</name>
    <dbReference type="NCBI Taxonomy" id="1181884"/>
    <lineage>
        <taxon>Bacteria</taxon>
        <taxon>Bacillati</taxon>
        <taxon>Actinomycetota</taxon>
        <taxon>Actinomycetes</taxon>
        <taxon>Geodermatophilales</taxon>
        <taxon>Geodermatophilaceae</taxon>
        <taxon>Modestobacter</taxon>
    </lineage>
</organism>
<reference evidence="1 2" key="1">
    <citation type="submission" date="2019-07" db="EMBL/GenBank/DDBJ databases">
        <title>R&amp;d 2014.</title>
        <authorList>
            <person name="Klenk H.-P."/>
        </authorList>
    </citation>
    <scope>NUCLEOTIDE SEQUENCE [LARGE SCALE GENOMIC DNA]</scope>
    <source>
        <strain evidence="1 2">DSM 45764</strain>
    </source>
</reference>
<accession>A0A562IX45</accession>
<dbReference type="EMBL" id="VLKF01000001">
    <property type="protein sequence ID" value="TWH75631.1"/>
    <property type="molecule type" value="Genomic_DNA"/>
</dbReference>
<comment type="caution">
    <text evidence="1">The sequence shown here is derived from an EMBL/GenBank/DDBJ whole genome shotgun (WGS) entry which is preliminary data.</text>
</comment>
<gene>
    <name evidence="1" type="ORF">JD78_04194</name>
</gene>
<keyword evidence="2" id="KW-1185">Reference proteome</keyword>
<proteinExistence type="predicted"/>
<name>A0A562IX45_9ACTN</name>
<evidence type="ECO:0000313" key="2">
    <source>
        <dbReference type="Proteomes" id="UP000321490"/>
    </source>
</evidence>
<sequence>MPELGREWVRTSAALGQVREPRARQELVRRRQEALDELERRDPAGFARWLAEGATADSDPAVYVSGDPAAGSDAA</sequence>
<dbReference type="Proteomes" id="UP000321490">
    <property type="component" value="Unassembled WGS sequence"/>
</dbReference>
<protein>
    <submittedName>
        <fullName evidence="1">Uncharacterized protein</fullName>
    </submittedName>
</protein>
<dbReference type="AlphaFoldDB" id="A0A562IX45"/>
<evidence type="ECO:0000313" key="1">
    <source>
        <dbReference type="EMBL" id="TWH75631.1"/>
    </source>
</evidence>